<proteinExistence type="predicted"/>
<sequence>MSLEAKLLVIIILNLAHSSLHLLISKIAVPGILLAIHADLIFSWKTLSIYFIKEFPNGIDCSLYHGINIRKF</sequence>
<dbReference type="EMBL" id="BLAL01000208">
    <property type="protein sequence ID" value="GES92037.1"/>
    <property type="molecule type" value="Genomic_DNA"/>
</dbReference>
<dbReference type="AlphaFoldDB" id="A0A8H3LNS0"/>
<organism evidence="1 2">
    <name type="scientific">Rhizophagus clarus</name>
    <dbReference type="NCBI Taxonomy" id="94130"/>
    <lineage>
        <taxon>Eukaryota</taxon>
        <taxon>Fungi</taxon>
        <taxon>Fungi incertae sedis</taxon>
        <taxon>Mucoromycota</taxon>
        <taxon>Glomeromycotina</taxon>
        <taxon>Glomeromycetes</taxon>
        <taxon>Glomerales</taxon>
        <taxon>Glomeraceae</taxon>
        <taxon>Rhizophagus</taxon>
    </lineage>
</organism>
<evidence type="ECO:0000313" key="1">
    <source>
        <dbReference type="EMBL" id="GES92037.1"/>
    </source>
</evidence>
<name>A0A8H3LNS0_9GLOM</name>
<accession>A0A8H3LNS0</accession>
<evidence type="ECO:0000313" key="2">
    <source>
        <dbReference type="Proteomes" id="UP000615446"/>
    </source>
</evidence>
<reference evidence="1" key="1">
    <citation type="submission" date="2019-10" db="EMBL/GenBank/DDBJ databases">
        <title>Conservation and host-specific expression of non-tandemly repeated heterogenous ribosome RNA gene in arbuscular mycorrhizal fungi.</title>
        <authorList>
            <person name="Maeda T."/>
            <person name="Kobayashi Y."/>
            <person name="Nakagawa T."/>
            <person name="Ezawa T."/>
            <person name="Yamaguchi K."/>
            <person name="Bino T."/>
            <person name="Nishimoto Y."/>
            <person name="Shigenobu S."/>
            <person name="Kawaguchi M."/>
        </authorList>
    </citation>
    <scope>NUCLEOTIDE SEQUENCE</scope>
    <source>
        <strain evidence="1">HR1</strain>
    </source>
</reference>
<dbReference type="Proteomes" id="UP000615446">
    <property type="component" value="Unassembled WGS sequence"/>
</dbReference>
<protein>
    <submittedName>
        <fullName evidence="1">Uncharacterized protein</fullName>
    </submittedName>
</protein>
<comment type="caution">
    <text evidence="1">The sequence shown here is derived from an EMBL/GenBank/DDBJ whole genome shotgun (WGS) entry which is preliminary data.</text>
</comment>
<gene>
    <name evidence="1" type="ORF">RCL2_001883800</name>
</gene>